<proteinExistence type="predicted"/>
<keyword evidence="2" id="KW-1185">Reference proteome</keyword>
<dbReference type="Proteomes" id="UP001558613">
    <property type="component" value="Unassembled WGS sequence"/>
</dbReference>
<evidence type="ECO:0000313" key="1">
    <source>
        <dbReference type="EMBL" id="KAL1266920.1"/>
    </source>
</evidence>
<gene>
    <name evidence="1" type="ORF">QQF64_002595</name>
</gene>
<reference evidence="1 2" key="1">
    <citation type="submission" date="2023-09" db="EMBL/GenBank/DDBJ databases">
        <authorList>
            <person name="Wang M."/>
        </authorList>
    </citation>
    <scope>NUCLEOTIDE SEQUENCE [LARGE SCALE GENOMIC DNA]</scope>
    <source>
        <strain evidence="1">GT-2023</strain>
        <tissue evidence="1">Liver</tissue>
    </source>
</reference>
<comment type="caution">
    <text evidence="1">The sequence shown here is derived from an EMBL/GenBank/DDBJ whole genome shotgun (WGS) entry which is preliminary data.</text>
</comment>
<organism evidence="1 2">
    <name type="scientific">Cirrhinus molitorella</name>
    <name type="common">mud carp</name>
    <dbReference type="NCBI Taxonomy" id="172907"/>
    <lineage>
        <taxon>Eukaryota</taxon>
        <taxon>Metazoa</taxon>
        <taxon>Chordata</taxon>
        <taxon>Craniata</taxon>
        <taxon>Vertebrata</taxon>
        <taxon>Euteleostomi</taxon>
        <taxon>Actinopterygii</taxon>
        <taxon>Neopterygii</taxon>
        <taxon>Teleostei</taxon>
        <taxon>Ostariophysi</taxon>
        <taxon>Cypriniformes</taxon>
        <taxon>Cyprinidae</taxon>
        <taxon>Labeoninae</taxon>
        <taxon>Labeonini</taxon>
        <taxon>Cirrhinus</taxon>
    </lineage>
</organism>
<name>A0ABR3MQT1_9TELE</name>
<sequence>MGQSVHHVSRESIWTLARQSDLPNEPLLPIVTPPRSCKVQGTANRPSAARFPMTIRFIRLKTKISLSWDWLRSPRLGLKSATDAVVDGSSDF</sequence>
<evidence type="ECO:0000313" key="2">
    <source>
        <dbReference type="Proteomes" id="UP001558613"/>
    </source>
</evidence>
<dbReference type="EMBL" id="JAYMGO010000010">
    <property type="protein sequence ID" value="KAL1266920.1"/>
    <property type="molecule type" value="Genomic_DNA"/>
</dbReference>
<protein>
    <submittedName>
        <fullName evidence="1">Uncharacterized protein</fullName>
    </submittedName>
</protein>
<accession>A0ABR3MQT1</accession>